<keyword evidence="1" id="KW-0812">Transmembrane</keyword>
<sequence length="222" mass="24664">MYSGALLATAARLAWDPSTYTWFRFLCAAQYRVSAAYVLAAGLWLAALVYIAAAAAHRPARTCLHIYAAGVVCLALSEVAYGAWMVASLLAWWRSAPQAELARRGMDLLHDLKPALLAVERYRDVARPLYDMIEEVEREAPNNVYVIIVFGAFGMVLQIAAFVMARRLARRGAEAPARAREAAPCTCACDKRDDDSDSDSRVQPGWRKNANLRMYTILDKIF</sequence>
<dbReference type="EMBL" id="OV170234">
    <property type="protein sequence ID" value="CAH0720296.1"/>
    <property type="molecule type" value="Genomic_DNA"/>
</dbReference>
<evidence type="ECO:0000256" key="1">
    <source>
        <dbReference type="SAM" id="Phobius"/>
    </source>
</evidence>
<reference evidence="2" key="1">
    <citation type="submission" date="2021-12" db="EMBL/GenBank/DDBJ databases">
        <authorList>
            <person name="Martin H S."/>
        </authorList>
    </citation>
    <scope>NUCLEOTIDE SEQUENCE</scope>
</reference>
<feature type="non-terminal residue" evidence="2">
    <location>
        <position position="222"/>
    </location>
</feature>
<feature type="transmembrane region" description="Helical" evidence="1">
    <location>
        <begin position="66"/>
        <end position="93"/>
    </location>
</feature>
<proteinExistence type="predicted"/>
<dbReference type="OrthoDB" id="7429108at2759"/>
<feature type="transmembrane region" description="Helical" evidence="1">
    <location>
        <begin position="33"/>
        <end position="54"/>
    </location>
</feature>
<keyword evidence="1" id="KW-1133">Transmembrane helix</keyword>
<dbReference type="AlphaFoldDB" id="A0A8J9YA47"/>
<evidence type="ECO:0000313" key="3">
    <source>
        <dbReference type="Proteomes" id="UP000838878"/>
    </source>
</evidence>
<keyword evidence="1" id="KW-0472">Membrane</keyword>
<organism evidence="2 3">
    <name type="scientific">Brenthis ino</name>
    <name type="common">lesser marbled fritillary</name>
    <dbReference type="NCBI Taxonomy" id="405034"/>
    <lineage>
        <taxon>Eukaryota</taxon>
        <taxon>Metazoa</taxon>
        <taxon>Ecdysozoa</taxon>
        <taxon>Arthropoda</taxon>
        <taxon>Hexapoda</taxon>
        <taxon>Insecta</taxon>
        <taxon>Pterygota</taxon>
        <taxon>Neoptera</taxon>
        <taxon>Endopterygota</taxon>
        <taxon>Lepidoptera</taxon>
        <taxon>Glossata</taxon>
        <taxon>Ditrysia</taxon>
        <taxon>Papilionoidea</taxon>
        <taxon>Nymphalidae</taxon>
        <taxon>Heliconiinae</taxon>
        <taxon>Argynnini</taxon>
        <taxon>Brenthis</taxon>
    </lineage>
</organism>
<gene>
    <name evidence="2" type="ORF">BINO364_LOCUS6544</name>
</gene>
<feature type="transmembrane region" description="Helical" evidence="1">
    <location>
        <begin position="144"/>
        <end position="165"/>
    </location>
</feature>
<keyword evidence="3" id="KW-1185">Reference proteome</keyword>
<protein>
    <submittedName>
        <fullName evidence="2">Uncharacterized protein</fullName>
    </submittedName>
</protein>
<evidence type="ECO:0000313" key="2">
    <source>
        <dbReference type="EMBL" id="CAH0720296.1"/>
    </source>
</evidence>
<dbReference type="Proteomes" id="UP000838878">
    <property type="component" value="Chromosome 14"/>
</dbReference>
<name>A0A8J9YA47_9NEOP</name>
<accession>A0A8J9YA47</accession>